<evidence type="ECO:0000256" key="1">
    <source>
        <dbReference type="SAM" id="MobiDB-lite"/>
    </source>
</evidence>
<reference evidence="2" key="1">
    <citation type="submission" date="2018-11" db="EMBL/GenBank/DDBJ databases">
        <authorList>
            <consortium name="Pathogen Informatics"/>
        </authorList>
    </citation>
    <scope>NUCLEOTIDE SEQUENCE</scope>
</reference>
<organism evidence="2 3">
    <name type="scientific">Protopolystoma xenopodis</name>
    <dbReference type="NCBI Taxonomy" id="117903"/>
    <lineage>
        <taxon>Eukaryota</taxon>
        <taxon>Metazoa</taxon>
        <taxon>Spiralia</taxon>
        <taxon>Lophotrochozoa</taxon>
        <taxon>Platyhelminthes</taxon>
        <taxon>Monogenea</taxon>
        <taxon>Polyopisthocotylea</taxon>
        <taxon>Polystomatidea</taxon>
        <taxon>Polystomatidae</taxon>
        <taxon>Protopolystoma</taxon>
    </lineage>
</organism>
<evidence type="ECO:0000313" key="3">
    <source>
        <dbReference type="Proteomes" id="UP000784294"/>
    </source>
</evidence>
<accession>A0A448WRV3</accession>
<name>A0A448WRV3_9PLAT</name>
<evidence type="ECO:0000313" key="2">
    <source>
        <dbReference type="EMBL" id="VEL18678.1"/>
    </source>
</evidence>
<feature type="compositionally biased region" description="Acidic residues" evidence="1">
    <location>
        <begin position="78"/>
        <end position="87"/>
    </location>
</feature>
<feature type="region of interest" description="Disordered" evidence="1">
    <location>
        <begin position="63"/>
        <end position="95"/>
    </location>
</feature>
<proteinExistence type="predicted"/>
<dbReference type="AlphaFoldDB" id="A0A448WRV3"/>
<comment type="caution">
    <text evidence="2">The sequence shown here is derived from an EMBL/GenBank/DDBJ whole genome shotgun (WGS) entry which is preliminary data.</text>
</comment>
<protein>
    <submittedName>
        <fullName evidence="2">Uncharacterized protein</fullName>
    </submittedName>
</protein>
<gene>
    <name evidence="2" type="ORF">PXEA_LOCUS12118</name>
</gene>
<feature type="compositionally biased region" description="Basic and acidic residues" evidence="1">
    <location>
        <begin position="63"/>
        <end position="77"/>
    </location>
</feature>
<sequence>MPANSSGHPKRQGSGLLSHGVRPRCRGRSADSLQQDRSWHVSGVRVYPRESYIGKAHFEYGNEEEDRHRVNELRPEEQDVYGEESEESACSTSQQADWLPRHLKRPYERDTMDQFFYSLETELGGLQKQLRSTEATNVTRVGGYLLHLTKECFFIYLY</sequence>
<keyword evidence="3" id="KW-1185">Reference proteome</keyword>
<dbReference type="Proteomes" id="UP000784294">
    <property type="component" value="Unassembled WGS sequence"/>
</dbReference>
<feature type="region of interest" description="Disordered" evidence="1">
    <location>
        <begin position="1"/>
        <end position="40"/>
    </location>
</feature>
<dbReference type="EMBL" id="CAAALY010038106">
    <property type="protein sequence ID" value="VEL18678.1"/>
    <property type="molecule type" value="Genomic_DNA"/>
</dbReference>